<dbReference type="NCBIfam" id="TIGR01167">
    <property type="entry name" value="LPXTG_anchor"/>
    <property type="match status" value="1"/>
</dbReference>
<dbReference type="InterPro" id="IPR013783">
    <property type="entry name" value="Ig-like_fold"/>
</dbReference>
<evidence type="ECO:0000256" key="5">
    <source>
        <dbReference type="SAM" id="MobiDB-lite"/>
    </source>
</evidence>
<dbReference type="NCBIfam" id="NF033902">
    <property type="entry name" value="iso_D2_wall_anc"/>
    <property type="match status" value="1"/>
</dbReference>
<keyword evidence="3 7" id="KW-0732">Signal</keyword>
<comment type="caution">
    <text evidence="11">The sequence shown here is derived from an EMBL/GenBank/DDBJ whole genome shotgun (WGS) entry which is preliminary data.</text>
</comment>
<keyword evidence="1" id="KW-0134">Cell wall</keyword>
<dbReference type="InterPro" id="IPR048052">
    <property type="entry name" value="FM1-like"/>
</dbReference>
<evidence type="ECO:0000313" key="11">
    <source>
        <dbReference type="EMBL" id="MCC2189158.1"/>
    </source>
</evidence>
<sequence length="488" mass="53828">MKKFISFLLTIIMVFSMAVSVFATSGTNDDTGKITINNAVEGETYKVYQLLVLESFDTVKKAYAYKAVPAWENWLRSQTTYLSFDGQGGYVSWKKDADPAAFAKLALAKAKELEKTDPENPEESAKITPISRTATGNTVVFDNLNLGYYLVDTTLGTLCFLDTTAKEVTIAEKNEEPTVDKEVKEDSTGEFGSTNTAQIGDTVEFRTTIHAKKGAQSYVLHDKMTEGLTLNPDSISIEGLEKGTDYTVQFDRPHQKKDGTTDYTCTFEIVFAQAYLDTITEDTDLVVTYFATLNEKAVISTDANLNDTRLEYGEASTTEWKQTETKTFKFGLVKLDEEKKLLTGAEFKLYDAKTGGKEIILVKETDGVYRVATEAETKAEGFTPATIEAGYVEIKGLDADTYYLEEIKAPDGFNKLKERKEVKMEGGNNTITMDGNVYKNGVQIVNKKGTELPSTGGMGTTVLYIAGALLILAAAAVLLLKKYFHKEA</sequence>
<feature type="domain" description="Gram-positive pilin backbone subunit 2 Cna-B-like" evidence="9">
    <location>
        <begin position="199"/>
        <end position="314"/>
    </location>
</feature>
<feature type="domain" description="Gram-positive cocci surface proteins LPxTG" evidence="8">
    <location>
        <begin position="445"/>
        <end position="482"/>
    </location>
</feature>
<reference evidence="11 12" key="1">
    <citation type="submission" date="2021-10" db="EMBL/GenBank/DDBJ databases">
        <title>Anaerobic single-cell dispensing facilitates the cultivation of human gut bacteria.</title>
        <authorList>
            <person name="Afrizal A."/>
        </authorList>
    </citation>
    <scope>NUCLEOTIDE SEQUENCE [LARGE SCALE GENOMIC DNA]</scope>
    <source>
        <strain evidence="11 12">CLA-AA-H277</strain>
    </source>
</reference>
<feature type="signal peptide" evidence="7">
    <location>
        <begin position="1"/>
        <end position="23"/>
    </location>
</feature>
<dbReference type="InterPro" id="IPR041033">
    <property type="entry name" value="SpaA_PFL_dom_1"/>
</dbReference>
<dbReference type="RefSeq" id="WP_227614581.1">
    <property type="nucleotide sequence ID" value="NZ_JAJEPR010000005.1"/>
</dbReference>
<dbReference type="InterPro" id="IPR019931">
    <property type="entry name" value="LPXTG_anchor"/>
</dbReference>
<dbReference type="AlphaFoldDB" id="A0AAE3DRM4"/>
<evidence type="ECO:0000259" key="8">
    <source>
        <dbReference type="Pfam" id="PF00746"/>
    </source>
</evidence>
<dbReference type="InterPro" id="IPR032334">
    <property type="entry name" value="GramPos_pilinBB"/>
</dbReference>
<keyword evidence="6" id="KW-0472">Membrane</keyword>
<organism evidence="11 12">
    <name type="scientific">Fusicatenibacter faecihominis</name>
    <dbReference type="NCBI Taxonomy" id="2881276"/>
    <lineage>
        <taxon>Bacteria</taxon>
        <taxon>Bacillati</taxon>
        <taxon>Bacillota</taxon>
        <taxon>Clostridia</taxon>
        <taxon>Lachnospirales</taxon>
        <taxon>Lachnospiraceae</taxon>
        <taxon>Fusicatenibacter</taxon>
    </lineage>
</organism>
<gene>
    <name evidence="11" type="ORF">LKD71_04880</name>
</gene>
<keyword evidence="2" id="KW-0964">Secreted</keyword>
<dbReference type="Gene3D" id="2.60.40.740">
    <property type="match status" value="1"/>
</dbReference>
<evidence type="ECO:0000259" key="10">
    <source>
        <dbReference type="Pfam" id="PF17802"/>
    </source>
</evidence>
<dbReference type="Pfam" id="PF16569">
    <property type="entry name" value="GramPos_pilinBB"/>
    <property type="match status" value="1"/>
</dbReference>
<evidence type="ECO:0000256" key="2">
    <source>
        <dbReference type="ARBA" id="ARBA00022525"/>
    </source>
</evidence>
<dbReference type="Proteomes" id="UP001197875">
    <property type="component" value="Unassembled WGS sequence"/>
</dbReference>
<dbReference type="EMBL" id="JAJEPR010000005">
    <property type="protein sequence ID" value="MCC2189158.1"/>
    <property type="molecule type" value="Genomic_DNA"/>
</dbReference>
<evidence type="ECO:0000256" key="1">
    <source>
        <dbReference type="ARBA" id="ARBA00022512"/>
    </source>
</evidence>
<feature type="domain" description="SpaA-like prealbumin fold" evidence="10">
    <location>
        <begin position="330"/>
        <end position="434"/>
    </location>
</feature>
<evidence type="ECO:0000256" key="6">
    <source>
        <dbReference type="SAM" id="Phobius"/>
    </source>
</evidence>
<feature type="transmembrane region" description="Helical" evidence="6">
    <location>
        <begin position="462"/>
        <end position="480"/>
    </location>
</feature>
<accession>A0AAE3DRM4</accession>
<protein>
    <submittedName>
        <fullName evidence="11">SpaH/EbpB family LPXTG-anchored major pilin</fullName>
    </submittedName>
</protein>
<keyword evidence="6" id="KW-1133">Transmembrane helix</keyword>
<feature type="chain" id="PRO_5042237489" evidence="7">
    <location>
        <begin position="24"/>
        <end position="488"/>
    </location>
</feature>
<dbReference type="Gene3D" id="2.60.40.10">
    <property type="entry name" value="Immunoglobulins"/>
    <property type="match status" value="1"/>
</dbReference>
<evidence type="ECO:0000256" key="7">
    <source>
        <dbReference type="SAM" id="SignalP"/>
    </source>
</evidence>
<evidence type="ECO:0000256" key="4">
    <source>
        <dbReference type="ARBA" id="ARBA00023088"/>
    </source>
</evidence>
<name>A0AAE3DRM4_9FIRM</name>
<dbReference type="Pfam" id="PF00746">
    <property type="entry name" value="Gram_pos_anchor"/>
    <property type="match status" value="1"/>
</dbReference>
<dbReference type="Pfam" id="PF17802">
    <property type="entry name" value="SpaA"/>
    <property type="match status" value="1"/>
</dbReference>
<evidence type="ECO:0000313" key="12">
    <source>
        <dbReference type="Proteomes" id="UP001197875"/>
    </source>
</evidence>
<feature type="region of interest" description="Disordered" evidence="5">
    <location>
        <begin position="176"/>
        <end position="195"/>
    </location>
</feature>
<evidence type="ECO:0000256" key="3">
    <source>
        <dbReference type="ARBA" id="ARBA00022729"/>
    </source>
</evidence>
<keyword evidence="6" id="KW-0812">Transmembrane</keyword>
<evidence type="ECO:0000259" key="9">
    <source>
        <dbReference type="Pfam" id="PF16569"/>
    </source>
</evidence>
<feature type="compositionally biased region" description="Basic and acidic residues" evidence="5">
    <location>
        <begin position="176"/>
        <end position="187"/>
    </location>
</feature>
<proteinExistence type="predicted"/>
<keyword evidence="12" id="KW-1185">Reference proteome</keyword>
<keyword evidence="4" id="KW-0572">Peptidoglycan-anchor</keyword>